<dbReference type="STRING" id="157072.A0A024TDJ7"/>
<dbReference type="InterPro" id="IPR038765">
    <property type="entry name" value="Papain-like_cys_pep_sf"/>
</dbReference>
<dbReference type="GO" id="GO:0004198">
    <property type="term" value="F:calcium-dependent cysteine-type endopeptidase activity"/>
    <property type="evidence" value="ECO:0007669"/>
    <property type="project" value="InterPro"/>
</dbReference>
<dbReference type="InterPro" id="IPR001300">
    <property type="entry name" value="Peptidase_C2_calpain_cat"/>
</dbReference>
<dbReference type="GO" id="GO:0005509">
    <property type="term" value="F:calcium ion binding"/>
    <property type="evidence" value="ECO:0007669"/>
    <property type="project" value="InterPro"/>
</dbReference>
<dbReference type="GO" id="GO:0006508">
    <property type="term" value="P:proteolysis"/>
    <property type="evidence" value="ECO:0007669"/>
    <property type="project" value="InterPro"/>
</dbReference>
<comment type="caution">
    <text evidence="1">Lacks conserved residue(s) required for the propagation of feature annotation.</text>
</comment>
<gene>
    <name evidence="4" type="ORF">H310_13526</name>
</gene>
<dbReference type="EMBL" id="KI914003">
    <property type="protein sequence ID" value="ETV92133.1"/>
    <property type="molecule type" value="Genomic_DNA"/>
</dbReference>
<dbReference type="PANTHER" id="PTHR10183:SF430">
    <property type="entry name" value="CYSTEINE PEPTIDASE, PUTATIVE-RELATED"/>
    <property type="match status" value="1"/>
</dbReference>
<feature type="domain" description="Calpain catalytic" evidence="2">
    <location>
        <begin position="116"/>
        <end position="286"/>
    </location>
</feature>
<dbReference type="Gene3D" id="1.10.238.10">
    <property type="entry name" value="EF-hand"/>
    <property type="match status" value="1"/>
</dbReference>
<protein>
    <submittedName>
        <fullName evidence="4">Uncharacterized protein</fullName>
    </submittedName>
</protein>
<dbReference type="PANTHER" id="PTHR10183">
    <property type="entry name" value="CALPAIN"/>
    <property type="match status" value="1"/>
</dbReference>
<reference evidence="4" key="1">
    <citation type="submission" date="2013-12" db="EMBL/GenBank/DDBJ databases">
        <title>The Genome Sequence of Aphanomyces invadans NJM9701.</title>
        <authorList>
            <consortium name="The Broad Institute Genomics Platform"/>
            <person name="Russ C."/>
            <person name="Tyler B."/>
            <person name="van West P."/>
            <person name="Dieguez-Uribeondo J."/>
            <person name="Young S.K."/>
            <person name="Zeng Q."/>
            <person name="Gargeya S."/>
            <person name="Fitzgerald M."/>
            <person name="Abouelleil A."/>
            <person name="Alvarado L."/>
            <person name="Chapman S.B."/>
            <person name="Gainer-Dewar J."/>
            <person name="Goldberg J."/>
            <person name="Griggs A."/>
            <person name="Gujja S."/>
            <person name="Hansen M."/>
            <person name="Howarth C."/>
            <person name="Imamovic A."/>
            <person name="Ireland A."/>
            <person name="Larimer J."/>
            <person name="McCowan C."/>
            <person name="Murphy C."/>
            <person name="Pearson M."/>
            <person name="Poon T.W."/>
            <person name="Priest M."/>
            <person name="Roberts A."/>
            <person name="Saif S."/>
            <person name="Shea T."/>
            <person name="Sykes S."/>
            <person name="Wortman J."/>
            <person name="Nusbaum C."/>
            <person name="Birren B."/>
        </authorList>
    </citation>
    <scope>NUCLEOTIDE SEQUENCE [LARGE SCALE GENOMIC DNA]</scope>
    <source>
        <strain evidence="4">NJM9701</strain>
    </source>
</reference>
<feature type="domain" description="EF-hand" evidence="3">
    <location>
        <begin position="481"/>
        <end position="516"/>
    </location>
</feature>
<sequence>MDITDGIVCVTKLTELPWRLDYTIENTTAHAYEVDLDFAGSSNLVVVREDSLVFRGSLRPYARVTTAIVRVHPAERCAVCVNYYVRRIEEAAVDSLDDSALDQAGTATDDACIDAFFHDPTFPPTPTCLGELGGAPATKRLVPTLTWTHLSSLYPSSWTIFPRSPTIPTSTLCGGDPTLVSADTRSALQFIGSRPSFLTALFSQTNGVNGHDHRYVVCLHHDGKPVRVTVDGYVPCFGQTGGPVLMKCISGHLWPLLLHKALAKLYGGYVPMFQVSALQLLEDIFGYPSVDVCAVGARATTIAAVANLLRQGHLVGVTVSASSGSRHGLLVNANPSTGLTIRSYPADQALRSDIITTVALQDIPSALRAWWCFPQLSRPQQVVRRCFVVDATACTSASAAMFAWSIPSPCTVMVSATYDQHVHDAGISILHVSPSNHLTPVKATSTKQGIRARSCSIVLSVEPGEYVMALKPVRWSTLESPTRNRMDRMFDMLDADVDDRLSLQDLERFMTVYEDGLPLSTRSFAWLMEQFDSDGIGLTRKGLGDLYTANQLDTWLDREKAVWDEPSIPCMVNFQCTCMEDVVFVQVDHR</sequence>
<dbReference type="RefSeq" id="XP_008879295.1">
    <property type="nucleotide sequence ID" value="XM_008881073.1"/>
</dbReference>
<dbReference type="OrthoDB" id="79086at2759"/>
<dbReference type="AlphaFoldDB" id="A0A024TDJ7"/>
<proteinExistence type="predicted"/>
<evidence type="ECO:0000256" key="1">
    <source>
        <dbReference type="PROSITE-ProRule" id="PRU00239"/>
    </source>
</evidence>
<dbReference type="eggNOG" id="ENOG502SGQ4">
    <property type="taxonomic scope" value="Eukaryota"/>
</dbReference>
<dbReference type="Pfam" id="PF00648">
    <property type="entry name" value="Peptidase_C2"/>
    <property type="match status" value="1"/>
</dbReference>
<evidence type="ECO:0000259" key="3">
    <source>
        <dbReference type="PROSITE" id="PS50222"/>
    </source>
</evidence>
<dbReference type="VEuPathDB" id="FungiDB:H310_13526"/>
<evidence type="ECO:0000259" key="2">
    <source>
        <dbReference type="PROSITE" id="PS50203"/>
    </source>
</evidence>
<dbReference type="SUPFAM" id="SSF47473">
    <property type="entry name" value="EF-hand"/>
    <property type="match status" value="1"/>
</dbReference>
<dbReference type="InterPro" id="IPR002048">
    <property type="entry name" value="EF_hand_dom"/>
</dbReference>
<accession>A0A024TDJ7</accession>
<dbReference type="InterPro" id="IPR011992">
    <property type="entry name" value="EF-hand-dom_pair"/>
</dbReference>
<name>A0A024TDJ7_9STRA</name>
<organism evidence="4">
    <name type="scientific">Aphanomyces invadans</name>
    <dbReference type="NCBI Taxonomy" id="157072"/>
    <lineage>
        <taxon>Eukaryota</taxon>
        <taxon>Sar</taxon>
        <taxon>Stramenopiles</taxon>
        <taxon>Oomycota</taxon>
        <taxon>Saprolegniomycetes</taxon>
        <taxon>Saprolegniales</taxon>
        <taxon>Verrucalvaceae</taxon>
        <taxon>Aphanomyces</taxon>
    </lineage>
</organism>
<dbReference type="SUPFAM" id="SSF54001">
    <property type="entry name" value="Cysteine proteinases"/>
    <property type="match status" value="1"/>
</dbReference>
<dbReference type="PROSITE" id="PS50203">
    <property type="entry name" value="CALPAIN_CAT"/>
    <property type="match status" value="1"/>
</dbReference>
<dbReference type="PROSITE" id="PS50222">
    <property type="entry name" value="EF_HAND_2"/>
    <property type="match status" value="1"/>
</dbReference>
<evidence type="ECO:0000313" key="4">
    <source>
        <dbReference type="EMBL" id="ETV92133.1"/>
    </source>
</evidence>
<dbReference type="InterPro" id="IPR022684">
    <property type="entry name" value="Calpain_cysteine_protease"/>
</dbReference>
<dbReference type="GeneID" id="20090576"/>